<evidence type="ECO:0000313" key="2">
    <source>
        <dbReference type="Proteomes" id="UP000823775"/>
    </source>
</evidence>
<keyword evidence="2" id="KW-1185">Reference proteome</keyword>
<name>A0ABS8ULY7_DATST</name>
<accession>A0ABS8ULY7</accession>
<dbReference type="Proteomes" id="UP000823775">
    <property type="component" value="Unassembled WGS sequence"/>
</dbReference>
<evidence type="ECO:0000313" key="1">
    <source>
        <dbReference type="EMBL" id="MCD9559373.1"/>
    </source>
</evidence>
<proteinExistence type="predicted"/>
<organism evidence="1 2">
    <name type="scientific">Datura stramonium</name>
    <name type="common">Jimsonweed</name>
    <name type="synonym">Common thornapple</name>
    <dbReference type="NCBI Taxonomy" id="4076"/>
    <lineage>
        <taxon>Eukaryota</taxon>
        <taxon>Viridiplantae</taxon>
        <taxon>Streptophyta</taxon>
        <taxon>Embryophyta</taxon>
        <taxon>Tracheophyta</taxon>
        <taxon>Spermatophyta</taxon>
        <taxon>Magnoliopsida</taxon>
        <taxon>eudicotyledons</taxon>
        <taxon>Gunneridae</taxon>
        <taxon>Pentapetalae</taxon>
        <taxon>asterids</taxon>
        <taxon>lamiids</taxon>
        <taxon>Solanales</taxon>
        <taxon>Solanaceae</taxon>
        <taxon>Solanoideae</taxon>
        <taxon>Datureae</taxon>
        <taxon>Datura</taxon>
    </lineage>
</organism>
<comment type="caution">
    <text evidence="1">The sequence shown here is derived from an EMBL/GenBank/DDBJ whole genome shotgun (WGS) entry which is preliminary data.</text>
</comment>
<dbReference type="EMBL" id="JACEIK010002141">
    <property type="protein sequence ID" value="MCD9559373.1"/>
    <property type="molecule type" value="Genomic_DNA"/>
</dbReference>
<sequence>GKSVITFPTKTDKEARSMKRAKYTRNMTLPSSLASTYTTTTPLHTAEPQSSPPPYLLNIAQRAKMHENQLVRLSKALPTMI</sequence>
<protein>
    <submittedName>
        <fullName evidence="1">Uncharacterized protein</fullName>
    </submittedName>
</protein>
<reference evidence="1 2" key="1">
    <citation type="journal article" date="2021" name="BMC Genomics">
        <title>Datura genome reveals duplications of psychoactive alkaloid biosynthetic genes and high mutation rate following tissue culture.</title>
        <authorList>
            <person name="Rajewski A."/>
            <person name="Carter-House D."/>
            <person name="Stajich J."/>
            <person name="Litt A."/>
        </authorList>
    </citation>
    <scope>NUCLEOTIDE SEQUENCE [LARGE SCALE GENOMIC DNA]</scope>
    <source>
        <strain evidence="1">AR-01</strain>
    </source>
</reference>
<feature type="non-terminal residue" evidence="1">
    <location>
        <position position="1"/>
    </location>
</feature>
<gene>
    <name evidence="1" type="ORF">HAX54_017294</name>
</gene>